<dbReference type="Proteomes" id="UP000197783">
    <property type="component" value="Unassembled WGS sequence"/>
</dbReference>
<dbReference type="AlphaFoldDB" id="A0A245ZSJ8"/>
<accession>A0A245ZSJ8</accession>
<dbReference type="EC" id="3.1.26.11" evidence="2"/>
<evidence type="ECO:0000313" key="3">
    <source>
        <dbReference type="Proteomes" id="UP000197783"/>
    </source>
</evidence>
<sequence>MRVRVLGCGTSSGVPRIGNDWGACDPAEPRNQRTRVSVLVEHDDTRILVDTGPDMRQQLLAANVGTIDAVVWTHEHADHVFGIDDLRQVYHQLGRPVRGFARARTGARLETMFGYVFHGKDEYPPTVDLQVLPDELTIGSVKLSVVDQPHGSITSAGLRFEADGKAFGYATDISAMSVAMREMYRGLDLWIVDALRRRPHPTHPHLAQVLRWVTELAPRHAALTHMDHSMDYASLIAELPDGVEPAYDGQEFAL</sequence>
<dbReference type="Gene3D" id="3.60.15.10">
    <property type="entry name" value="Ribonuclease Z/Hydroxyacylglutathione hydrolase-like"/>
    <property type="match status" value="1"/>
</dbReference>
<dbReference type="RefSeq" id="WP_088332514.1">
    <property type="nucleotide sequence ID" value="NZ_NBBJ01000001.1"/>
</dbReference>
<dbReference type="InterPro" id="IPR036866">
    <property type="entry name" value="RibonucZ/Hydroxyglut_hydro"/>
</dbReference>
<keyword evidence="3" id="KW-1185">Reference proteome</keyword>
<dbReference type="SUPFAM" id="SSF56281">
    <property type="entry name" value="Metallo-hydrolase/oxidoreductase"/>
    <property type="match status" value="1"/>
</dbReference>
<keyword evidence="2" id="KW-0378">Hydrolase</keyword>
<gene>
    <name evidence="2" type="primary">rbn</name>
    <name evidence="2" type="ORF">SPMU_10560</name>
</gene>
<reference evidence="2 3" key="1">
    <citation type="submission" date="2017-03" db="EMBL/GenBank/DDBJ databases">
        <title>Genome sequence of Sphingomonas mucosissima DSM 17494.</title>
        <authorList>
            <person name="Poehlein A."/>
            <person name="Wuebbeler J.H."/>
            <person name="Steinbuechel A."/>
            <person name="Daniel R."/>
        </authorList>
    </citation>
    <scope>NUCLEOTIDE SEQUENCE [LARGE SCALE GENOMIC DNA]</scope>
    <source>
        <strain evidence="2 3">DSM 17494</strain>
    </source>
</reference>
<dbReference type="CDD" id="cd16279">
    <property type="entry name" value="metallo-hydrolase-like_MBL-fold"/>
    <property type="match status" value="1"/>
</dbReference>
<protein>
    <submittedName>
        <fullName evidence="2">Ribonuclease BN</fullName>
        <ecNumber evidence="2">3.1.26.11</ecNumber>
    </submittedName>
</protein>
<dbReference type="SMART" id="SM00849">
    <property type="entry name" value="Lactamase_B"/>
    <property type="match status" value="1"/>
</dbReference>
<proteinExistence type="predicted"/>
<dbReference type="OrthoDB" id="9781189at2"/>
<dbReference type="Pfam" id="PF12706">
    <property type="entry name" value="Lactamase_B_2"/>
    <property type="match status" value="1"/>
</dbReference>
<name>A0A245ZSJ8_9SPHN</name>
<feature type="domain" description="Metallo-beta-lactamase" evidence="1">
    <location>
        <begin position="34"/>
        <end position="203"/>
    </location>
</feature>
<comment type="caution">
    <text evidence="2">The sequence shown here is derived from an EMBL/GenBank/DDBJ whole genome shotgun (WGS) entry which is preliminary data.</text>
</comment>
<organism evidence="2 3">
    <name type="scientific">Sphingomonas mucosissima</name>
    <dbReference type="NCBI Taxonomy" id="370959"/>
    <lineage>
        <taxon>Bacteria</taxon>
        <taxon>Pseudomonadati</taxon>
        <taxon>Pseudomonadota</taxon>
        <taxon>Alphaproteobacteria</taxon>
        <taxon>Sphingomonadales</taxon>
        <taxon>Sphingomonadaceae</taxon>
        <taxon>Sphingomonas</taxon>
    </lineage>
</organism>
<dbReference type="PANTHER" id="PTHR42663">
    <property type="entry name" value="HYDROLASE C777.06C-RELATED-RELATED"/>
    <property type="match status" value="1"/>
</dbReference>
<evidence type="ECO:0000313" key="2">
    <source>
        <dbReference type="EMBL" id="OWK32715.1"/>
    </source>
</evidence>
<dbReference type="InterPro" id="IPR001279">
    <property type="entry name" value="Metallo-B-lactamas"/>
</dbReference>
<dbReference type="GO" id="GO:0042781">
    <property type="term" value="F:3'-tRNA processing endoribonuclease activity"/>
    <property type="evidence" value="ECO:0007669"/>
    <property type="project" value="UniProtKB-EC"/>
</dbReference>
<evidence type="ECO:0000259" key="1">
    <source>
        <dbReference type="SMART" id="SM00849"/>
    </source>
</evidence>
<dbReference type="EMBL" id="NBBJ01000001">
    <property type="protein sequence ID" value="OWK32715.1"/>
    <property type="molecule type" value="Genomic_DNA"/>
</dbReference>
<dbReference type="PANTHER" id="PTHR42663:SF6">
    <property type="entry name" value="HYDROLASE C777.06C-RELATED"/>
    <property type="match status" value="1"/>
</dbReference>